<feature type="compositionally biased region" description="Polar residues" evidence="1">
    <location>
        <begin position="34"/>
        <end position="48"/>
    </location>
</feature>
<dbReference type="EMBL" id="AMZH03015556">
    <property type="protein sequence ID" value="RRT45861.1"/>
    <property type="molecule type" value="Genomic_DNA"/>
</dbReference>
<accession>A0A426Y2U6</accession>
<feature type="region of interest" description="Disordered" evidence="1">
    <location>
        <begin position="1"/>
        <end position="87"/>
    </location>
</feature>
<protein>
    <submittedName>
        <fullName evidence="2">Uncharacterized protein</fullName>
    </submittedName>
</protein>
<sequence>MGKIVAGLTVGDGEERKMGATVAATRCDYKMMKRTQSNDNSREGGSSDISEDYGRGDGEEQHDRGGTTRSSGRQIGVEEEGRNRGGR</sequence>
<dbReference type="AlphaFoldDB" id="A0A426Y2U6"/>
<feature type="compositionally biased region" description="Basic and acidic residues" evidence="1">
    <location>
        <begin position="52"/>
        <end position="66"/>
    </location>
</feature>
<evidence type="ECO:0000313" key="3">
    <source>
        <dbReference type="Proteomes" id="UP000287651"/>
    </source>
</evidence>
<organism evidence="2 3">
    <name type="scientific">Ensete ventricosum</name>
    <name type="common">Abyssinian banana</name>
    <name type="synonym">Musa ensete</name>
    <dbReference type="NCBI Taxonomy" id="4639"/>
    <lineage>
        <taxon>Eukaryota</taxon>
        <taxon>Viridiplantae</taxon>
        <taxon>Streptophyta</taxon>
        <taxon>Embryophyta</taxon>
        <taxon>Tracheophyta</taxon>
        <taxon>Spermatophyta</taxon>
        <taxon>Magnoliopsida</taxon>
        <taxon>Liliopsida</taxon>
        <taxon>Zingiberales</taxon>
        <taxon>Musaceae</taxon>
        <taxon>Ensete</taxon>
    </lineage>
</organism>
<comment type="caution">
    <text evidence="2">The sequence shown here is derived from an EMBL/GenBank/DDBJ whole genome shotgun (WGS) entry which is preliminary data.</text>
</comment>
<reference evidence="2 3" key="1">
    <citation type="journal article" date="2014" name="Agronomy (Basel)">
        <title>A Draft Genome Sequence for Ensete ventricosum, the Drought-Tolerant Tree Against Hunger.</title>
        <authorList>
            <person name="Harrison J."/>
            <person name="Moore K.A."/>
            <person name="Paszkiewicz K."/>
            <person name="Jones T."/>
            <person name="Grant M."/>
            <person name="Ambacheew D."/>
            <person name="Muzemil S."/>
            <person name="Studholme D.J."/>
        </authorList>
    </citation>
    <scope>NUCLEOTIDE SEQUENCE [LARGE SCALE GENOMIC DNA]</scope>
</reference>
<name>A0A426Y2U6_ENSVE</name>
<gene>
    <name evidence="2" type="ORF">B296_00054833</name>
</gene>
<dbReference type="Proteomes" id="UP000287651">
    <property type="component" value="Unassembled WGS sequence"/>
</dbReference>
<evidence type="ECO:0000256" key="1">
    <source>
        <dbReference type="SAM" id="MobiDB-lite"/>
    </source>
</evidence>
<evidence type="ECO:0000313" key="2">
    <source>
        <dbReference type="EMBL" id="RRT45861.1"/>
    </source>
</evidence>
<proteinExistence type="predicted"/>